<evidence type="ECO:0000313" key="3">
    <source>
        <dbReference type="Proteomes" id="UP000534306"/>
    </source>
</evidence>
<evidence type="ECO:0000313" key="2">
    <source>
        <dbReference type="EMBL" id="NOL44152.1"/>
    </source>
</evidence>
<dbReference type="Proteomes" id="UP000534306">
    <property type="component" value="Unassembled WGS sequence"/>
</dbReference>
<evidence type="ECO:0000313" key="4">
    <source>
        <dbReference type="Proteomes" id="UP000553957"/>
    </source>
</evidence>
<reference evidence="1 4" key="2">
    <citation type="submission" date="2020-08" db="EMBL/GenBank/DDBJ databases">
        <title>Sequencing the genomes of 1000 actinobacteria strains.</title>
        <authorList>
            <person name="Klenk H.-P."/>
        </authorList>
    </citation>
    <scope>NUCLEOTIDE SEQUENCE [LARGE SCALE GENOMIC DNA]</scope>
    <source>
        <strain evidence="1 4">DSM 15626</strain>
    </source>
</reference>
<dbReference type="AlphaFoldDB" id="A0A7Y4L4G1"/>
<accession>A0A7Y4L4G1</accession>
<protein>
    <submittedName>
        <fullName evidence="2">Uncharacterized protein</fullName>
    </submittedName>
</protein>
<dbReference type="EMBL" id="JABJRC010000008">
    <property type="protein sequence ID" value="NOL44152.1"/>
    <property type="molecule type" value="Genomic_DNA"/>
</dbReference>
<name>A0A7Y4L4G1_9ACTN</name>
<proteinExistence type="predicted"/>
<reference evidence="2 3" key="1">
    <citation type="submission" date="2020-05" db="EMBL/GenBank/DDBJ databases">
        <title>Genome sequence of Kribbella sandramycini ATCC 39419.</title>
        <authorList>
            <person name="Maclea K.S."/>
            <person name="Fair J.L."/>
        </authorList>
    </citation>
    <scope>NUCLEOTIDE SEQUENCE [LARGE SCALE GENOMIC DNA]</scope>
    <source>
        <strain evidence="2 3">ATCC 39419</strain>
    </source>
</reference>
<dbReference type="EMBL" id="JACHKF010000001">
    <property type="protein sequence ID" value="MBB6571503.1"/>
    <property type="molecule type" value="Genomic_DNA"/>
</dbReference>
<evidence type="ECO:0000313" key="1">
    <source>
        <dbReference type="EMBL" id="MBB6571503.1"/>
    </source>
</evidence>
<dbReference type="Proteomes" id="UP000553957">
    <property type="component" value="Unassembled WGS sequence"/>
</dbReference>
<organism evidence="2 3">
    <name type="scientific">Kribbella sandramycini</name>
    <dbReference type="NCBI Taxonomy" id="60450"/>
    <lineage>
        <taxon>Bacteria</taxon>
        <taxon>Bacillati</taxon>
        <taxon>Actinomycetota</taxon>
        <taxon>Actinomycetes</taxon>
        <taxon>Propionibacteriales</taxon>
        <taxon>Kribbellaceae</taxon>
        <taxon>Kribbella</taxon>
    </lineage>
</organism>
<sequence>MSFLRGRRRGAKKSRRPWSLEPWQELPGGLERWVRESMDWYVEQFGDGPLRRDAVRPSDLQPSRWDGSEEAARELCVQVCERVGVPADDIRFSFRLEELRTAARSRAARLVRWGLEPHAESADPERAARARALLAITGLPELMSVAETKVLEKDGFEPELTVLSGTESARELYRCQEIRLAEGEQRAAALRAAHTEWDADFVRSTGAIWIDLRRWPGGKPTGYTTSAIVLSENSLKNPASVVAHVVHELGATATSVRSA</sequence>
<keyword evidence="3" id="KW-1185">Reference proteome</keyword>
<dbReference type="RefSeq" id="WP_171677407.1">
    <property type="nucleotide sequence ID" value="NZ_BAAAGT010000016.1"/>
</dbReference>
<comment type="caution">
    <text evidence="2">The sequence shown here is derived from an EMBL/GenBank/DDBJ whole genome shotgun (WGS) entry which is preliminary data.</text>
</comment>
<gene>
    <name evidence="1" type="ORF">HNR71_007140</name>
    <name evidence="2" type="ORF">HPO96_28285</name>
</gene>